<feature type="compositionally biased region" description="Basic and acidic residues" evidence="1">
    <location>
        <begin position="1"/>
        <end position="10"/>
    </location>
</feature>
<gene>
    <name evidence="3" type="ORF">UFOPK2579_00824</name>
</gene>
<evidence type="ECO:0000256" key="1">
    <source>
        <dbReference type="SAM" id="MobiDB-lite"/>
    </source>
</evidence>
<accession>A0A6J6PPJ0</accession>
<proteinExistence type="predicted"/>
<dbReference type="InterPro" id="IPR018961">
    <property type="entry name" value="DnaJ_homolog_subfam-C_membr-28"/>
</dbReference>
<feature type="compositionally biased region" description="Basic residues" evidence="1">
    <location>
        <begin position="163"/>
        <end position="172"/>
    </location>
</feature>
<name>A0A6J6PPJ0_9ZZZZ</name>
<sequence length="178" mass="20376">MTDREIDQRTGRSAAAARIAQQQSWVDQQIRIAMERGDFDDLPGAGKPIASLGSDPDPDWWLKQLIERERITGVLPPSLALRKEDAELDERLDALVAEREVRRELEDFNARVLRARYTPNDGPPLITMPRDVDDEVEAWSRRRSERRAAARAAAPAPPPARRWWQRARRRREIGHTGG</sequence>
<dbReference type="Pfam" id="PF09350">
    <property type="entry name" value="DJC28_CD"/>
    <property type="match status" value="1"/>
</dbReference>
<evidence type="ECO:0000313" key="3">
    <source>
        <dbReference type="EMBL" id="CAB4698725.1"/>
    </source>
</evidence>
<organism evidence="3">
    <name type="scientific">freshwater metagenome</name>
    <dbReference type="NCBI Taxonomy" id="449393"/>
    <lineage>
        <taxon>unclassified sequences</taxon>
        <taxon>metagenomes</taxon>
        <taxon>ecological metagenomes</taxon>
    </lineage>
</organism>
<feature type="domain" description="DnaJ homologue subfamily C member 28 conserved" evidence="2">
    <location>
        <begin position="25"/>
        <end position="93"/>
    </location>
</feature>
<dbReference type="AlphaFoldDB" id="A0A6J6PPJ0"/>
<evidence type="ECO:0000259" key="2">
    <source>
        <dbReference type="Pfam" id="PF09350"/>
    </source>
</evidence>
<dbReference type="EMBL" id="CAEZXR010000076">
    <property type="protein sequence ID" value="CAB4698725.1"/>
    <property type="molecule type" value="Genomic_DNA"/>
</dbReference>
<reference evidence="3" key="1">
    <citation type="submission" date="2020-05" db="EMBL/GenBank/DDBJ databases">
        <authorList>
            <person name="Chiriac C."/>
            <person name="Salcher M."/>
            <person name="Ghai R."/>
            <person name="Kavagutti S V."/>
        </authorList>
    </citation>
    <scope>NUCLEOTIDE SEQUENCE</scope>
</reference>
<protein>
    <submittedName>
        <fullName evidence="3">Unannotated protein</fullName>
    </submittedName>
</protein>
<feature type="region of interest" description="Disordered" evidence="1">
    <location>
        <begin position="140"/>
        <end position="178"/>
    </location>
</feature>
<feature type="region of interest" description="Disordered" evidence="1">
    <location>
        <begin position="1"/>
        <end position="20"/>
    </location>
</feature>